<keyword evidence="3" id="KW-0520">NAD</keyword>
<protein>
    <submittedName>
        <fullName evidence="7">Hydroxyacid dehydrogenase</fullName>
    </submittedName>
</protein>
<accession>A0A2M8KXL0</accession>
<dbReference type="PANTHER" id="PTHR43026:SF1">
    <property type="entry name" value="2-HYDROXYACID DEHYDROGENASE HOMOLOG 1-RELATED"/>
    <property type="match status" value="1"/>
</dbReference>
<dbReference type="AlphaFoldDB" id="A0A2M8KXL0"/>
<evidence type="ECO:0000256" key="4">
    <source>
        <dbReference type="RuleBase" id="RU003719"/>
    </source>
</evidence>
<dbReference type="InterPro" id="IPR006139">
    <property type="entry name" value="D-isomer_2_OHA_DH_cat_dom"/>
</dbReference>
<dbReference type="InterPro" id="IPR029753">
    <property type="entry name" value="D-isomer_DH_CS"/>
</dbReference>
<dbReference type="EMBL" id="PFEF01000005">
    <property type="protein sequence ID" value="PJE64631.1"/>
    <property type="molecule type" value="Genomic_DNA"/>
</dbReference>
<dbReference type="PROSITE" id="PS00065">
    <property type="entry name" value="D_2_HYDROXYACID_DH_1"/>
    <property type="match status" value="1"/>
</dbReference>
<dbReference type="GO" id="GO:0008720">
    <property type="term" value="F:D-lactate dehydrogenase (NAD+) activity"/>
    <property type="evidence" value="ECO:0007669"/>
    <property type="project" value="TreeGrafter"/>
</dbReference>
<dbReference type="GO" id="GO:0051287">
    <property type="term" value="F:NAD binding"/>
    <property type="evidence" value="ECO:0007669"/>
    <property type="project" value="InterPro"/>
</dbReference>
<evidence type="ECO:0000313" key="7">
    <source>
        <dbReference type="EMBL" id="PJE64631.1"/>
    </source>
</evidence>
<dbReference type="InterPro" id="IPR036291">
    <property type="entry name" value="NAD(P)-bd_dom_sf"/>
</dbReference>
<evidence type="ECO:0000313" key="8">
    <source>
        <dbReference type="Proteomes" id="UP000229098"/>
    </source>
</evidence>
<evidence type="ECO:0000259" key="6">
    <source>
        <dbReference type="Pfam" id="PF02826"/>
    </source>
</evidence>
<gene>
    <name evidence="7" type="ORF">COU90_02205</name>
</gene>
<dbReference type="SUPFAM" id="SSF52283">
    <property type="entry name" value="Formate/glycerate dehydrogenase catalytic domain-like"/>
    <property type="match status" value="1"/>
</dbReference>
<organism evidence="7 8">
    <name type="scientific">Candidatus Ryanbacteria bacterium CG10_big_fil_rev_8_21_14_0_10_43_42</name>
    <dbReference type="NCBI Taxonomy" id="1974864"/>
    <lineage>
        <taxon>Bacteria</taxon>
        <taxon>Candidatus Ryaniibacteriota</taxon>
    </lineage>
</organism>
<sequence>MPRLLFLYMARLRYTYPRGNMLLNNTITMKIAFFGLEEWEKEYIKERPIDGADYMFISDPIDPDHMPEDKSFDVACPFVNAKMDASVIEQLPNLKLIATRSTGFDHIDLDAAKARNIQVANVPSYGEHTVAEYAFALLLTLSRNVYQSYHQLRDAGTFDRKTQRGFDLAGKTIGVVGTGRIGRNVVSIAKGFNMKVHAFDVHPDETFAKEMDITYIALDELFSTSDIITLHVPYLESTHHLVNKEAFAKMKDGVYLVNDSRGAVVDTPALLEALHSGKVAGAALDVLEEEGPLYDEMHFLVEGHPDQEKMYTTLANHALINMPNVIVTPHNAFNTWEGLMRILDTTLGNIETYKNGSPTNIVS</sequence>
<dbReference type="Proteomes" id="UP000229098">
    <property type="component" value="Unassembled WGS sequence"/>
</dbReference>
<keyword evidence="2 4" id="KW-0560">Oxidoreductase</keyword>
<dbReference type="Pfam" id="PF02826">
    <property type="entry name" value="2-Hacid_dh_C"/>
    <property type="match status" value="1"/>
</dbReference>
<name>A0A2M8KXL0_9BACT</name>
<dbReference type="SUPFAM" id="SSF51735">
    <property type="entry name" value="NAD(P)-binding Rossmann-fold domains"/>
    <property type="match status" value="1"/>
</dbReference>
<proteinExistence type="inferred from homology"/>
<evidence type="ECO:0000259" key="5">
    <source>
        <dbReference type="Pfam" id="PF00389"/>
    </source>
</evidence>
<evidence type="ECO:0000256" key="2">
    <source>
        <dbReference type="ARBA" id="ARBA00023002"/>
    </source>
</evidence>
<dbReference type="GO" id="GO:0047545">
    <property type="term" value="F:(S)-2-hydroxyglutarate dehydrogenase activity"/>
    <property type="evidence" value="ECO:0007669"/>
    <property type="project" value="UniProtKB-ARBA"/>
</dbReference>
<dbReference type="InterPro" id="IPR058205">
    <property type="entry name" value="D-LDH-like"/>
</dbReference>
<evidence type="ECO:0000256" key="1">
    <source>
        <dbReference type="ARBA" id="ARBA00005854"/>
    </source>
</evidence>
<dbReference type="CDD" id="cd12187">
    <property type="entry name" value="LDH_like_1"/>
    <property type="match status" value="1"/>
</dbReference>
<comment type="similarity">
    <text evidence="1 4">Belongs to the D-isomer specific 2-hydroxyacid dehydrogenase family.</text>
</comment>
<dbReference type="Gene3D" id="3.40.50.720">
    <property type="entry name" value="NAD(P)-binding Rossmann-like Domain"/>
    <property type="match status" value="2"/>
</dbReference>
<evidence type="ECO:0000256" key="3">
    <source>
        <dbReference type="ARBA" id="ARBA00023027"/>
    </source>
</evidence>
<dbReference type="InterPro" id="IPR006140">
    <property type="entry name" value="D-isomer_DH_NAD-bd"/>
</dbReference>
<dbReference type="PANTHER" id="PTHR43026">
    <property type="entry name" value="2-HYDROXYACID DEHYDROGENASE HOMOLOG 1-RELATED"/>
    <property type="match status" value="1"/>
</dbReference>
<feature type="domain" description="D-isomer specific 2-hydroxyacid dehydrogenase catalytic" evidence="5">
    <location>
        <begin position="42"/>
        <end position="362"/>
    </location>
</feature>
<dbReference type="GO" id="GO:0006564">
    <property type="term" value="P:L-serine biosynthetic process"/>
    <property type="evidence" value="ECO:0007669"/>
    <property type="project" value="UniProtKB-ARBA"/>
</dbReference>
<dbReference type="InterPro" id="IPR029752">
    <property type="entry name" value="D-isomer_DH_CS1"/>
</dbReference>
<dbReference type="FunFam" id="3.40.50.720:FF:000041">
    <property type="entry name" value="D-3-phosphoglycerate dehydrogenase"/>
    <property type="match status" value="1"/>
</dbReference>
<feature type="domain" description="D-isomer specific 2-hydroxyacid dehydrogenase NAD-binding" evidence="6">
    <location>
        <begin position="135"/>
        <end position="332"/>
    </location>
</feature>
<comment type="caution">
    <text evidence="7">The sequence shown here is derived from an EMBL/GenBank/DDBJ whole genome shotgun (WGS) entry which is preliminary data.</text>
</comment>
<reference evidence="8" key="1">
    <citation type="submission" date="2017-09" db="EMBL/GenBank/DDBJ databases">
        <title>Depth-based differentiation of microbial function through sediment-hosted aquifers and enrichment of novel symbionts in the deep terrestrial subsurface.</title>
        <authorList>
            <person name="Probst A.J."/>
            <person name="Ladd B."/>
            <person name="Jarett J.K."/>
            <person name="Geller-Mcgrath D.E."/>
            <person name="Sieber C.M.K."/>
            <person name="Emerson J.B."/>
            <person name="Anantharaman K."/>
            <person name="Thomas B.C."/>
            <person name="Malmstrom R."/>
            <person name="Stieglmeier M."/>
            <person name="Klingl A."/>
            <person name="Woyke T."/>
            <person name="Ryan C.M."/>
            <person name="Banfield J.F."/>
        </authorList>
    </citation>
    <scope>NUCLEOTIDE SEQUENCE [LARGE SCALE GENOMIC DNA]</scope>
</reference>
<dbReference type="Pfam" id="PF00389">
    <property type="entry name" value="2-Hacid_dh"/>
    <property type="match status" value="1"/>
</dbReference>
<dbReference type="PROSITE" id="PS00671">
    <property type="entry name" value="D_2_HYDROXYACID_DH_3"/>
    <property type="match status" value="1"/>
</dbReference>
<dbReference type="PROSITE" id="PS00670">
    <property type="entry name" value="D_2_HYDROXYACID_DH_2"/>
    <property type="match status" value="1"/>
</dbReference>
<dbReference type="GO" id="GO:0004617">
    <property type="term" value="F:phosphoglycerate dehydrogenase activity"/>
    <property type="evidence" value="ECO:0007669"/>
    <property type="project" value="UniProtKB-ARBA"/>
</dbReference>